<dbReference type="GO" id="GO:0030154">
    <property type="term" value="P:cell differentiation"/>
    <property type="evidence" value="ECO:0007669"/>
    <property type="project" value="UniProtKB-ARBA"/>
</dbReference>
<evidence type="ECO:0000259" key="12">
    <source>
        <dbReference type="PROSITE" id="PS50268"/>
    </source>
</evidence>
<dbReference type="CDD" id="cd11304">
    <property type="entry name" value="Cadherin_repeat"/>
    <property type="match status" value="27"/>
</dbReference>
<dbReference type="FunFam" id="2.60.40.60:FF:000081">
    <property type="entry name" value="protocadherin Fat 4"/>
    <property type="match status" value="3"/>
</dbReference>
<feature type="region of interest" description="Disordered" evidence="10">
    <location>
        <begin position="1"/>
        <end position="38"/>
    </location>
</feature>
<dbReference type="CTD" id="54798"/>
<dbReference type="FunFam" id="2.60.40.60:FF:000140">
    <property type="entry name" value="Dachsous cadherin-related 1"/>
    <property type="match status" value="1"/>
</dbReference>
<evidence type="ECO:0000256" key="5">
    <source>
        <dbReference type="ARBA" id="ARBA00022889"/>
    </source>
</evidence>
<keyword evidence="7 11" id="KW-0472">Membrane</keyword>
<feature type="domain" description="Cadherin" evidence="12">
    <location>
        <begin position="2874"/>
        <end position="2987"/>
    </location>
</feature>
<feature type="domain" description="Cadherin" evidence="12">
    <location>
        <begin position="1397"/>
        <end position="1503"/>
    </location>
</feature>
<keyword evidence="2 11" id="KW-0812">Transmembrane</keyword>
<dbReference type="PROSITE" id="PS50268">
    <property type="entry name" value="CADHERIN_2"/>
    <property type="match status" value="27"/>
</dbReference>
<feature type="domain" description="Cadherin" evidence="12">
    <location>
        <begin position="2543"/>
        <end position="2658"/>
    </location>
</feature>
<dbReference type="FunFam" id="2.60.40.60:FF:000227">
    <property type="entry name" value="Dachsous cadherin-related 2"/>
    <property type="match status" value="1"/>
</dbReference>
<keyword evidence="3" id="KW-0677">Repeat</keyword>
<dbReference type="Gene3D" id="2.60.40.60">
    <property type="entry name" value="Cadherins"/>
    <property type="match status" value="27"/>
</dbReference>
<evidence type="ECO:0000256" key="4">
    <source>
        <dbReference type="ARBA" id="ARBA00022837"/>
    </source>
</evidence>
<dbReference type="RefSeq" id="XP_032989416.1">
    <property type="nucleotide sequence ID" value="XM_033133525.1"/>
</dbReference>
<dbReference type="GO" id="GO:0005886">
    <property type="term" value="C:plasma membrane"/>
    <property type="evidence" value="ECO:0007669"/>
    <property type="project" value="InterPro"/>
</dbReference>
<dbReference type="FunFam" id="2.60.40.60:FF:000211">
    <property type="entry name" value="Dachsous cadherin-related 2"/>
    <property type="match status" value="1"/>
</dbReference>
<proteinExistence type="predicted"/>
<evidence type="ECO:0000256" key="7">
    <source>
        <dbReference type="ARBA" id="ARBA00023136"/>
    </source>
</evidence>
<dbReference type="GO" id="GO:0048729">
    <property type="term" value="P:tissue morphogenesis"/>
    <property type="evidence" value="ECO:0007669"/>
    <property type="project" value="UniProtKB-ARBA"/>
</dbReference>
<feature type="domain" description="Cadherin" evidence="12">
    <location>
        <begin position="2771"/>
        <end position="2873"/>
    </location>
</feature>
<dbReference type="FunFam" id="2.60.40.60:FF:000020">
    <property type="entry name" value="Dachsous cadherin-related 1b"/>
    <property type="match status" value="1"/>
</dbReference>
<dbReference type="GO" id="GO:0072006">
    <property type="term" value="P:nephron development"/>
    <property type="evidence" value="ECO:0007669"/>
    <property type="project" value="Ensembl"/>
</dbReference>
<dbReference type="FunFam" id="2.60.40.60:FF:000101">
    <property type="entry name" value="FAT atypical cadherin 4"/>
    <property type="match status" value="1"/>
</dbReference>
<feature type="transmembrane region" description="Helical" evidence="11">
    <location>
        <begin position="2987"/>
        <end position="3010"/>
    </location>
</feature>
<dbReference type="PANTHER" id="PTHR24026:SF136">
    <property type="entry name" value="PROTOCADHERIN-23"/>
    <property type="match status" value="1"/>
</dbReference>
<feature type="domain" description="Cadherin" evidence="12">
    <location>
        <begin position="537"/>
        <end position="656"/>
    </location>
</feature>
<dbReference type="PROSITE" id="PS00232">
    <property type="entry name" value="CADHERIN_1"/>
    <property type="match status" value="14"/>
</dbReference>
<feature type="domain" description="Cadherin" evidence="12">
    <location>
        <begin position="1718"/>
        <end position="1822"/>
    </location>
</feature>
<dbReference type="FunFam" id="2.60.40.60:FF:000080">
    <property type="entry name" value="FAT atypical cadherin 1"/>
    <property type="match status" value="1"/>
</dbReference>
<dbReference type="FunFam" id="2.60.40.60:FF:000226">
    <property type="entry name" value="Dachsous, isoform B"/>
    <property type="match status" value="1"/>
</dbReference>
<keyword evidence="8" id="KW-0325">Glycoprotein</keyword>
<feature type="domain" description="Cadherin" evidence="12">
    <location>
        <begin position="65"/>
        <end position="167"/>
    </location>
</feature>
<dbReference type="OrthoDB" id="6252479at2759"/>
<evidence type="ECO:0000256" key="9">
    <source>
        <dbReference type="PROSITE-ProRule" id="PRU00043"/>
    </source>
</evidence>
<keyword evidence="6 11" id="KW-1133">Transmembrane helix</keyword>
<feature type="domain" description="Cadherin" evidence="12">
    <location>
        <begin position="1927"/>
        <end position="2031"/>
    </location>
</feature>
<feature type="domain" description="Cadherin" evidence="12">
    <location>
        <begin position="2441"/>
        <end position="2542"/>
    </location>
</feature>
<dbReference type="FunFam" id="2.60.40.60:FF:000150">
    <property type="entry name" value="Dachsous cadherin-related 1"/>
    <property type="match status" value="1"/>
</dbReference>
<dbReference type="KEGG" id="rfq:117037499"/>
<feature type="domain" description="Cadherin" evidence="12">
    <location>
        <begin position="294"/>
        <end position="410"/>
    </location>
</feature>
<evidence type="ECO:0000256" key="8">
    <source>
        <dbReference type="ARBA" id="ARBA00023180"/>
    </source>
</evidence>
<feature type="domain" description="Cadherin" evidence="12">
    <location>
        <begin position="1621"/>
        <end position="1717"/>
    </location>
</feature>
<dbReference type="InterPro" id="IPR020894">
    <property type="entry name" value="Cadherin_CS"/>
</dbReference>
<dbReference type="GO" id="GO:0060429">
    <property type="term" value="P:epithelium development"/>
    <property type="evidence" value="ECO:0007669"/>
    <property type="project" value="UniProtKB-ARBA"/>
</dbReference>
<keyword evidence="4 9" id="KW-0106">Calcium</keyword>
<evidence type="ECO:0000313" key="13">
    <source>
        <dbReference type="EMBL" id="KAF6306049.1"/>
    </source>
</evidence>
<evidence type="ECO:0000256" key="3">
    <source>
        <dbReference type="ARBA" id="ARBA00022737"/>
    </source>
</evidence>
<dbReference type="GO" id="GO:0005509">
    <property type="term" value="F:calcium ion binding"/>
    <property type="evidence" value="ECO:0007669"/>
    <property type="project" value="UniProtKB-UniRule"/>
</dbReference>
<accession>A0A671ENM4</accession>
<feature type="domain" description="Cadherin" evidence="12">
    <location>
        <begin position="2133"/>
        <end position="2235"/>
    </location>
</feature>
<feature type="domain" description="Cadherin" evidence="12">
    <location>
        <begin position="1504"/>
        <end position="1613"/>
    </location>
</feature>
<dbReference type="PANTHER" id="PTHR24026">
    <property type="entry name" value="FAT ATYPICAL CADHERIN-RELATED"/>
    <property type="match status" value="1"/>
</dbReference>
<dbReference type="PRINTS" id="PR00205">
    <property type="entry name" value="CADHERIN"/>
</dbReference>
<dbReference type="FunFam" id="2.60.40.60:FF:000304">
    <property type="entry name" value="Dachsous cadherin-related 2"/>
    <property type="match status" value="1"/>
</dbReference>
<feature type="domain" description="Cadherin" evidence="12">
    <location>
        <begin position="1823"/>
        <end position="1926"/>
    </location>
</feature>
<dbReference type="FunFam" id="2.60.40.60:FF:000267">
    <property type="entry name" value="Dachsous cadherin-related 2"/>
    <property type="match status" value="1"/>
</dbReference>
<name>A0A671ENM4_RHIFE</name>
<dbReference type="FunFam" id="2.60.40.60:FF:000359">
    <property type="entry name" value="LOW QUALITY PROTEIN: protocadherin-23"/>
    <property type="match status" value="1"/>
</dbReference>
<feature type="compositionally biased region" description="Basic and acidic residues" evidence="10">
    <location>
        <begin position="3104"/>
        <end position="3135"/>
    </location>
</feature>
<dbReference type="SMART" id="SM00112">
    <property type="entry name" value="CA"/>
    <property type="match status" value="27"/>
</dbReference>
<dbReference type="Proteomes" id="UP000472240">
    <property type="component" value="Chromosome 18"/>
</dbReference>
<feature type="domain" description="Cadherin" evidence="12">
    <location>
        <begin position="1185"/>
        <end position="1287"/>
    </location>
</feature>
<dbReference type="GO" id="GO:0072137">
    <property type="term" value="P:condensed mesenchymal cell proliferation"/>
    <property type="evidence" value="ECO:0007669"/>
    <property type="project" value="Ensembl"/>
</dbReference>
<dbReference type="GO" id="GO:0007163">
    <property type="term" value="P:establishment or maintenance of cell polarity"/>
    <property type="evidence" value="ECO:0007669"/>
    <property type="project" value="UniProtKB-ARBA"/>
</dbReference>
<dbReference type="Ensembl" id="ENSRFET00010013162.1">
    <property type="protein sequence ID" value="ENSRFEP00010012032.1"/>
    <property type="gene ID" value="ENSRFEG00010007963.1"/>
</dbReference>
<dbReference type="OMA" id="YRPSYRM"/>
<dbReference type="FunFam" id="2.60.40.60:FF:000116">
    <property type="entry name" value="Dachsous cadherin-related 2"/>
    <property type="match status" value="1"/>
</dbReference>
<feature type="domain" description="Cadherin" evidence="12">
    <location>
        <begin position="765"/>
        <end position="874"/>
    </location>
</feature>
<dbReference type="FunFam" id="2.60.40.60:FF:000181">
    <property type="entry name" value="Predicted protein"/>
    <property type="match status" value="2"/>
</dbReference>
<reference evidence="13 16" key="4">
    <citation type="journal article" date="2020" name="Nature">
        <title>Six reference-quality genomes reveal evolution of bat adaptations.</title>
        <authorList>
            <person name="Jebb D."/>
            <person name="Huang Z."/>
            <person name="Pippel M."/>
            <person name="Hughes G.M."/>
            <person name="Lavrichenko K."/>
            <person name="Devanna P."/>
            <person name="Winkler S."/>
            <person name="Jermiin L.S."/>
            <person name="Skirmuntt E.C."/>
            <person name="Katzourakis A."/>
            <person name="Burkitt-Gray L."/>
            <person name="Ray D.A."/>
            <person name="Sullivan K.A.M."/>
            <person name="Roscito J.G."/>
            <person name="Kirilenko B.M."/>
            <person name="Davalos L.M."/>
            <person name="Corthals A.P."/>
            <person name="Power M.L."/>
            <person name="Jones G."/>
            <person name="Ransome R.D."/>
            <person name="Dechmann D.K.N."/>
            <person name="Locatelli A.G."/>
            <person name="Puechmaille S.J."/>
            <person name="Fedrigo O."/>
            <person name="Jarvis E.D."/>
            <person name="Hiller M."/>
            <person name="Vernes S.C."/>
            <person name="Myers E.W."/>
            <person name="Teeling E.C."/>
        </authorList>
    </citation>
    <scope>NUCLEOTIDE SEQUENCE [LARGE SCALE GENOMIC DNA]</scope>
    <source>
        <strain evidence="13">MRhiFer1</strain>
        <tissue evidence="13">Lung</tissue>
    </source>
</reference>
<dbReference type="GeneTree" id="ENSGT00940000162999"/>
<feature type="domain" description="Cadherin" evidence="12">
    <location>
        <begin position="2346"/>
        <end position="2440"/>
    </location>
</feature>
<dbReference type="Proteomes" id="UP000585614">
    <property type="component" value="Unassembled WGS sequence"/>
</dbReference>
<sequence>MSPSARRMCKGRQQRGAPSRQRLLLTRRRESTHGRPGSGGIRAQRFLLVFLMHSWLWAASGSAAQVFNLSLSVDEGLPPDTLVGDIRAGLPAAQQQEEGGFFLSEDSDDSPLLDDFHVHPDTGIIRTARRLDRERRDHYSFVAATLLGAVVQVEIHVNDVNDHSPSFPRDSLQLDVSELSPPGTAFRLPGAHDPDSGLFSTQGYTLVQPSDLPEDPTGPFFQLRYGTPGSPLSLQSSSPLEPLDLVLLRRLDREEAAAHELQIEAWDGGRPRRTGHLRVELRVLDENDNPPVFEQGEYRAAVREDAPPGAEVCRVRATDRDLGPNGHVSYSIRTRQTLGTDSGGGPLGDAAYFAVEEVSGVVRVQRPLDREVQAWHQLVVEARDGGAEPEVATVRVSIAVLDVNDNRPDIHLLFLTEGGAARVSEGARPGDYVARVSVSDADGDLEKEEEVDWELGVGLGGRTISLSLEGAEGAFALIPGGSPGVFFLCVEGPLDRESRDLYDLRLVAVDAGSPPLSTEETLLLRIADVNDHPPLFSQEHYQASVSEAAIPGTAVLWVSASDADEAGTGHARLRYKLVHFPGRCSPEAVPPTAECGPSFTIDSESGLISTTRSLDREVQEAVELRVVAQDLGEPPLSATCLVSITVDDVNDNEPIFQRQVYNTTLVEHAPSGHCFLQVKASDADAGLYGLVEYSLYDGFQSYEAPQAFRIDPRDGRICVSQDIDREQDPATYDLLVKARDGGGLSAQAFVRVEVEDMNDNEPVFNPSTYVTSISGQTQSGTEIINVFATDRDSGIYGTVAYKLLPSDLSSLFTIDSTTGIIYLTSTLSHLESTTLMLVVCAQDGGGLTSVTNADITIHILQTILAPTEFERPKYTFSVYEDVPEDSPVGTVKAKESLNSSEPIFYRISSGNLQGKFSVHPWLGTIRTQKPLDHETQPMFVLTVQAQLGSSAACSSTEVNISIIDVNDNHPVFPKASDEIKISHITLPGTALYLARAEDKDSGWNGFIQYSIASQNPSIFYIDSRLGVIYLNDSLGGGAPPKHTLTVMAQDLGIPPRASLLVLTIVIEKQESSLPLIFGNLVYQVEVSEFLSLTTQILQIQAYPLGPEHKTSQILYSLEPSTDSAAFGIHPYTGWIYLRRQLDYESTQTYNFRVFARIPEDRLSQNVSTSVIVHVLDENDNSPTFLHDVLFLKVEESPLPQGVIGKITAIDRDSGKNGQLSYFLLSDGKFFKMNPHTGEFISWVALDREHQVQHQLTVLVTDHGSPPRNTTMVVYVSVTDINDNRPYFPQCLPGTELHIKVLEGQPVNMLVTTVFAKDLDEGNNAEVTYSVSSEDSSDHFKIDTNSGEIRTTTILSYDYRPSYRMTVIASDQGAPPLKGQAVINIQVIPLSKGRATISQNIRHLVIPENMKPAKIVSLIKSPDHFQQHHNGKLHFSIPVDDKDGHFEIDSSTGDLFLSKALDYEMTSHYLFRVVTKDHSTIPPLNSTVFLSIDVEDQNDHSPSFQDEFIVINIEENVPVGTLVHVFNAKDGDGSFLNSRIQYFIESHHPGMNPFLIHPSFGTLVTASPLDRERVPTVLLTVTASDKAVNVTDRRLRSLMAKVVILDVNDHSPTFMSFPIAHVKEDAAVGSLVHHITAQDPDEGRNGRVTYSILSGNENMAFLLDESSGLLTTTCSLDYEIKTQHVLTLLALDDGIPALSSSQTLTITVHDVNDEVPAFKQHLYEASVKENQSPGEFVTRVEAVDRDSGINSKLQFEIMPGASVGLFEINPDTGEVVTTTTLDREIQEVFILRVLVRDGGVPSLSGTTTILCTVEDENDHVPEIIVPIHDIEILENQEPGVVYTVLASDMDAGNNGAVQYHIIDGNTDEYFAINETTGELSTTCALDREQVNNFVLVILCSDLGDPPRSSVVRLQVRVMDDNDHSPSFPTLHYQSSVREDAPVGTVVLVLSAADEDEGLNGQTEYFLTDEASGAFTVDPVAGILRTGQTLDREARSQHTFRAVARDCSIQGSRSTTVIIDVHITDINDNDPIWEQNPFDIFLSPQLPTNQTTAILRASDPDSGPNGTVIFTFAETQSMFSIDKYTGEIQLQQNPSSDYFPMWLQLKVMDQGVPPRTTVGLLVIHMEGEDVKISFSHPLYKGIVTENCEAGTPIVTVKAFALDSIRENVKYSIFSGNEDGVFSLCSDSGELTVKEPRFLDFEVRNEVQLIILAESNGHRAYSTVAVLILDVNDNLPCFERSIYQVSLAEGQLYNAHIIQVLATDLDSGLNGLIEYSILSGNQGDAFQIDARSGVITANGILDYEFTNSYSLTVQATDKGMPRLSGTSVVKIQVTDVNDNAPVFVPHEAVEVAENSLPGVIVTWISVHDVDLNSAFIFHFAKESDAGTKFAIDRNTGVVVLVRTLDFEEATEHELLIHISDSVHHTEGALIIRVLDVNDNPPVFSQDSYQVTVPESVPVGYSVLTVAATDLESNEDISYRILSSSKEFSIDPMNGTVFTINPVFLLDKKSTVQFLVEASDGGIPDLRALTLVEIEIQDINNYAPEFVVEYYNLSLSEDARIGGTLVTFSTIDRDWTRENTHVEYSIISGNSQNRFHVETSFIHSEYHYKQVGYLVLLRSLDREAFASHKLVILASDHGCPPLSSTAIVSIEVLDVNDNPPTFNSLKYHAHVKESTPLGSHITVVSASDRDVGSHAEIIYHIISGNEKGHFHLEEKTGVLYLIKPLDYEETIKFTLTIQASDEEKKHFAFAVVFVNVLDDNDHAPQFMFSSLNCVIPENLAVFSTICSINALDFDAGPYGELTYSIISPCSVTHGVTHNHVPFLIDPLTGDIHAKQVFDYEKNNKYCLTVQAKDKGDSTASLMVWVDIEGIDEFEPIFTQDPYFFNLPEKNNIRQLIGRVEASDADAGIDGVILYSLETPSPFFSVNKTNGNIYLTRALPLIRSQVSKEDTIEMKIIAHSPKQDSKFTSCTVFVNVSFSSEGKHWAVSASSFSISLTVSFLVFLLLVFILIVLILRHKRKDTINNYEEKKMSSSLDINLRLTKDASMPKPFQKTNDCSNEASVPVDSMPEWLSLISIMEKDIVNLYRHSNSSGHCSVEGETAEDKEIQRINEHPYRKDSGSVLSDRDSRVPDSGIPRDSDQLSCLSGETDVVVTVETAETSHTFEEGDGGEGCGTSYVQNNVLPHTLKKREAKVGILAEIRKESVFVSGDQEARCATLSTQRTSDHEVRGNYHWDYLLNWEPKFQPLASVFNDIAKLKDEHLHMPGIPKERKSFVFPPPLITAVAQPGIKAVPPRMPTMTPGQVLQKYPHSPLLYHLNSLPEAMTPSFSPSLSLLTTQTPAMTPLLSNGELLGRHLSDTCHELKVEDEVQI</sequence>
<feature type="domain" description="Cadherin" evidence="12">
    <location>
        <begin position="657"/>
        <end position="764"/>
    </location>
</feature>
<evidence type="ECO:0000313" key="15">
    <source>
        <dbReference type="Proteomes" id="UP000472240"/>
    </source>
</evidence>
<dbReference type="GO" id="GO:0007156">
    <property type="term" value="P:homophilic cell adhesion via plasma membrane adhesion molecules"/>
    <property type="evidence" value="ECO:0007669"/>
    <property type="project" value="InterPro"/>
</dbReference>
<feature type="domain" description="Cadherin" evidence="12">
    <location>
        <begin position="1078"/>
        <end position="1184"/>
    </location>
</feature>
<reference evidence="14 15" key="2">
    <citation type="journal article" date="2018" name="Annu Rev Anim Biosci">
        <title>Bat Biology, Genomes, and the Bat1K Project: To Generate Chromosome-Level Genomes for All Living Bat Species.</title>
        <authorList>
            <person name="Teeling E.C."/>
            <person name="Vernes S.C."/>
            <person name="Davalos L.M."/>
            <person name="Ray D.A."/>
            <person name="Gilbert M.T.P."/>
            <person name="Myers E."/>
        </authorList>
    </citation>
    <scope>NUCLEOTIDE SEQUENCE</scope>
</reference>
<reference evidence="14 15" key="3">
    <citation type="submission" date="2018-12" db="EMBL/GenBank/DDBJ databases">
        <title>G10K-VGP greater horseshoe bat female genome, primary haplotype.</title>
        <authorList>
            <person name="Teeling E."/>
            <person name="Myers G."/>
            <person name="Vernes S."/>
            <person name="Pippel M."/>
            <person name="Winkler S."/>
            <person name="Fedrigo O."/>
            <person name="Rhie A."/>
            <person name="Koren S."/>
            <person name="Phillippy A."/>
            <person name="Lewin H."/>
            <person name="Damas J."/>
            <person name="Howe K."/>
            <person name="Mountcastle J."/>
            <person name="Jarvis E.D."/>
        </authorList>
    </citation>
    <scope>NUCLEOTIDE SEQUENCE [LARGE SCALE GENOMIC DNA]</scope>
</reference>
<dbReference type="GeneID" id="117037499"/>
<feature type="domain" description="Cadherin" evidence="12">
    <location>
        <begin position="1292"/>
        <end position="1408"/>
    </location>
</feature>
<dbReference type="SUPFAM" id="SSF49313">
    <property type="entry name" value="Cadherin-like"/>
    <property type="match status" value="27"/>
</dbReference>
<evidence type="ECO:0000256" key="1">
    <source>
        <dbReference type="ARBA" id="ARBA00004370"/>
    </source>
</evidence>
<evidence type="ECO:0000256" key="6">
    <source>
        <dbReference type="ARBA" id="ARBA00022989"/>
    </source>
</evidence>
<dbReference type="FunFam" id="2.60.40.60:FF:000278">
    <property type="entry name" value="LOW QUALITY PROTEIN: protocadherin-23"/>
    <property type="match status" value="2"/>
</dbReference>
<dbReference type="GO" id="GO:0003007">
    <property type="term" value="P:heart morphogenesis"/>
    <property type="evidence" value="ECO:0007669"/>
    <property type="project" value="UniProtKB-ARBA"/>
</dbReference>
<feature type="domain" description="Cadherin" evidence="12">
    <location>
        <begin position="2236"/>
        <end position="2340"/>
    </location>
</feature>
<dbReference type="InterPro" id="IPR015919">
    <property type="entry name" value="Cadherin-like_sf"/>
</dbReference>
<gene>
    <name evidence="14" type="primary">DCHS2</name>
    <name evidence="13" type="ORF">mRhiFer1_003702</name>
</gene>
<comment type="subcellular location">
    <subcellularLocation>
        <location evidence="1">Membrane</location>
    </subcellularLocation>
</comment>
<evidence type="ECO:0000256" key="2">
    <source>
        <dbReference type="ARBA" id="ARBA00022692"/>
    </source>
</evidence>
<reference evidence="14" key="5">
    <citation type="submission" date="2025-05" db="UniProtKB">
        <authorList>
            <consortium name="Ensembl"/>
        </authorList>
    </citation>
    <scope>IDENTIFICATION</scope>
</reference>
<protein>
    <submittedName>
        <fullName evidence="13 14">Dachsous cadherin-related 2</fullName>
    </submittedName>
</protein>
<feature type="domain" description="Cadherin" evidence="12">
    <location>
        <begin position="973"/>
        <end position="1076"/>
    </location>
</feature>
<feature type="domain" description="Cadherin" evidence="12">
    <location>
        <begin position="2032"/>
        <end position="2137"/>
    </location>
</feature>
<feature type="region of interest" description="Disordered" evidence="10">
    <location>
        <begin position="3104"/>
        <end position="3136"/>
    </location>
</feature>
<keyword evidence="15" id="KW-1185">Reference proteome</keyword>
<dbReference type="FunFam" id="2.60.40.60:FF:000255">
    <property type="entry name" value="protocadherin-23 isoform X2"/>
    <property type="match status" value="1"/>
</dbReference>
<dbReference type="FunFam" id="2.60.40.60:FF:000263">
    <property type="entry name" value="LOW QUALITY PROTEIN: protocadherin-23"/>
    <property type="match status" value="1"/>
</dbReference>
<dbReference type="Pfam" id="PF00028">
    <property type="entry name" value="Cadherin"/>
    <property type="match status" value="22"/>
</dbReference>
<evidence type="ECO:0000256" key="10">
    <source>
        <dbReference type="SAM" id="MobiDB-lite"/>
    </source>
</evidence>
<evidence type="ECO:0000256" key="11">
    <source>
        <dbReference type="SAM" id="Phobius"/>
    </source>
</evidence>
<organism evidence="14 15">
    <name type="scientific">Rhinolophus ferrumequinum</name>
    <name type="common">Greater horseshoe bat</name>
    <dbReference type="NCBI Taxonomy" id="59479"/>
    <lineage>
        <taxon>Eukaryota</taxon>
        <taxon>Metazoa</taxon>
        <taxon>Chordata</taxon>
        <taxon>Craniata</taxon>
        <taxon>Vertebrata</taxon>
        <taxon>Euteleostomi</taxon>
        <taxon>Mammalia</taxon>
        <taxon>Eutheria</taxon>
        <taxon>Laurasiatheria</taxon>
        <taxon>Chiroptera</taxon>
        <taxon>Yinpterochiroptera</taxon>
        <taxon>Rhinolophoidea</taxon>
        <taxon>Rhinolophidae</taxon>
        <taxon>Rhinolophinae</taxon>
        <taxon>Rhinolophus</taxon>
    </lineage>
</organism>
<dbReference type="EMBL" id="JACAGC010000017">
    <property type="protein sequence ID" value="KAF6306049.1"/>
    <property type="molecule type" value="Genomic_DNA"/>
</dbReference>
<dbReference type="FunFam" id="2.60.40.60:FF:000236">
    <property type="entry name" value="Dachsous, isoform B"/>
    <property type="match status" value="1"/>
</dbReference>
<dbReference type="FunFam" id="2.60.40.60:FF:000269">
    <property type="entry name" value="Dachsous cadherin-related 2"/>
    <property type="match status" value="1"/>
</dbReference>
<feature type="domain" description="Cadherin" evidence="12">
    <location>
        <begin position="168"/>
        <end position="293"/>
    </location>
</feature>
<feature type="domain" description="Cadherin" evidence="12">
    <location>
        <begin position="870"/>
        <end position="972"/>
    </location>
</feature>
<evidence type="ECO:0000313" key="14">
    <source>
        <dbReference type="Ensembl" id="ENSRFEP00010012032.1"/>
    </source>
</evidence>
<evidence type="ECO:0000313" key="16">
    <source>
        <dbReference type="Proteomes" id="UP000585614"/>
    </source>
</evidence>
<dbReference type="FunFam" id="2.60.40.60:FF:000035">
    <property type="entry name" value="Protocadherin Fat 3"/>
    <property type="match status" value="1"/>
</dbReference>
<keyword evidence="5" id="KW-0130">Cell adhesion</keyword>
<feature type="domain" description="Cadherin" evidence="12">
    <location>
        <begin position="2659"/>
        <end position="2762"/>
    </location>
</feature>
<dbReference type="InterPro" id="IPR002126">
    <property type="entry name" value="Cadherin-like_dom"/>
</dbReference>
<feature type="domain" description="Cadherin" evidence="12">
    <location>
        <begin position="421"/>
        <end position="536"/>
    </location>
</feature>
<reference evidence="14 15" key="1">
    <citation type="journal article" date="2015" name="Annu Rev Anim Biosci">
        <title>The Genome 10K Project: a way forward.</title>
        <authorList>
            <person name="Koepfli K.P."/>
            <person name="Paten B."/>
            <person name="O'Brien S.J."/>
            <person name="Koepfli K.P."/>
            <person name="Paten B."/>
            <person name="Antunes A."/>
            <person name="Belov K."/>
            <person name="Bustamante C."/>
            <person name="Castoe T.A."/>
            <person name="Clawson H."/>
            <person name="Crawford A.J."/>
            <person name="Diekhans M."/>
            <person name="Distel D."/>
            <person name="Durbin R."/>
            <person name="Earl D."/>
            <person name="Fujita M.K."/>
            <person name="Gamble T."/>
            <person name="Georges A."/>
            <person name="Gemmell N."/>
            <person name="Gilbert M.T."/>
            <person name="Graves J.M."/>
            <person name="Green R.E."/>
            <person name="Hickey G."/>
            <person name="Jarvis E.D."/>
            <person name="Johnson W."/>
            <person name="Komissarov A."/>
            <person name="Korf I."/>
            <person name="Kuhn R."/>
            <person name="Larkin D.M."/>
            <person name="Lewin H."/>
            <person name="Lopez J.V."/>
            <person name="Ma J."/>
            <person name="Marques-Bonet T."/>
            <person name="Miller W."/>
            <person name="Murphy R."/>
            <person name="Pevzner P."/>
            <person name="Shapiro B."/>
            <person name="Steiner C."/>
            <person name="Tamazian G."/>
            <person name="Venkatesh B."/>
            <person name="Wang J."/>
            <person name="Wayne R."/>
            <person name="Wiley E."/>
            <person name="Yang H."/>
            <person name="Zhang G."/>
            <person name="Haussler D."/>
            <person name="Ryder O."/>
            <person name="O'Brien S.J."/>
        </authorList>
    </citation>
    <scope>NUCLEOTIDE SEQUENCE</scope>
</reference>
<dbReference type="FunFam" id="2.60.40.60:FF:000153">
    <property type="entry name" value="Dachsous cadherin-related 2"/>
    <property type="match status" value="1"/>
</dbReference>